<accession>A0A420Y9Y5</accession>
<feature type="compositionally biased region" description="Polar residues" evidence="1">
    <location>
        <begin position="1"/>
        <end position="21"/>
    </location>
</feature>
<dbReference type="AlphaFoldDB" id="A0A420Y9Y5"/>
<name>A0A420Y9Y5_9PEZI</name>
<organism evidence="2 3">
    <name type="scientific">Coniochaeta pulveracea</name>
    <dbReference type="NCBI Taxonomy" id="177199"/>
    <lineage>
        <taxon>Eukaryota</taxon>
        <taxon>Fungi</taxon>
        <taxon>Dikarya</taxon>
        <taxon>Ascomycota</taxon>
        <taxon>Pezizomycotina</taxon>
        <taxon>Sordariomycetes</taxon>
        <taxon>Sordariomycetidae</taxon>
        <taxon>Coniochaetales</taxon>
        <taxon>Coniochaetaceae</taxon>
        <taxon>Coniochaeta</taxon>
    </lineage>
</organism>
<sequence length="174" mass="18186">MAATTSKPGPTLQYDSHQQSVPIPEHFDAPPSYAEAQQSTTSASATSPPSDSHPHSQNHIASSPRSSASSNIPGEGVPLQHRNVQPKMTTGYQSPPPMTAAQPSDEDEPDCCCSSSGGCCFSTNGGCCFSTNGGCCFSKNGGCCFSRNGGCCFGKNGGCCNATREAKEERLRYY</sequence>
<protein>
    <submittedName>
        <fullName evidence="2">Uncharacterized protein</fullName>
    </submittedName>
</protein>
<feature type="compositionally biased region" description="Polar residues" evidence="1">
    <location>
        <begin position="82"/>
        <end position="93"/>
    </location>
</feature>
<proteinExistence type="predicted"/>
<evidence type="ECO:0000313" key="2">
    <source>
        <dbReference type="EMBL" id="RKU44673.1"/>
    </source>
</evidence>
<evidence type="ECO:0000256" key="1">
    <source>
        <dbReference type="SAM" id="MobiDB-lite"/>
    </source>
</evidence>
<reference evidence="2 3" key="1">
    <citation type="submission" date="2018-08" db="EMBL/GenBank/DDBJ databases">
        <title>Draft genome of the lignicolous fungus Coniochaeta pulveracea.</title>
        <authorList>
            <person name="Borstlap C.J."/>
            <person name="De Witt R.N."/>
            <person name="Botha A."/>
            <person name="Volschenk H."/>
        </authorList>
    </citation>
    <scope>NUCLEOTIDE SEQUENCE [LARGE SCALE GENOMIC DNA]</scope>
    <source>
        <strain evidence="2 3">CAB683</strain>
    </source>
</reference>
<feature type="compositionally biased region" description="Low complexity" evidence="1">
    <location>
        <begin position="36"/>
        <end position="70"/>
    </location>
</feature>
<dbReference type="Proteomes" id="UP000275385">
    <property type="component" value="Unassembled WGS sequence"/>
</dbReference>
<gene>
    <name evidence="2" type="ORF">DL546_004140</name>
</gene>
<comment type="caution">
    <text evidence="2">The sequence shown here is derived from an EMBL/GenBank/DDBJ whole genome shotgun (WGS) entry which is preliminary data.</text>
</comment>
<evidence type="ECO:0000313" key="3">
    <source>
        <dbReference type="Proteomes" id="UP000275385"/>
    </source>
</evidence>
<dbReference type="EMBL" id="QVQW01000028">
    <property type="protein sequence ID" value="RKU44673.1"/>
    <property type="molecule type" value="Genomic_DNA"/>
</dbReference>
<feature type="region of interest" description="Disordered" evidence="1">
    <location>
        <begin position="1"/>
        <end position="102"/>
    </location>
</feature>
<keyword evidence="3" id="KW-1185">Reference proteome</keyword>